<dbReference type="GO" id="GO:0031080">
    <property type="term" value="C:nuclear pore outer ring"/>
    <property type="evidence" value="ECO:0007669"/>
    <property type="project" value="TreeGrafter"/>
</dbReference>
<dbReference type="OrthoDB" id="17644at2759"/>
<dbReference type="GO" id="GO:0006606">
    <property type="term" value="P:protein import into nucleus"/>
    <property type="evidence" value="ECO:0007669"/>
    <property type="project" value="TreeGrafter"/>
</dbReference>
<comment type="similarity">
    <text evidence="2 9">Belongs to the nucleoporin Nup85 family.</text>
</comment>
<dbReference type="Proteomes" id="UP000269721">
    <property type="component" value="Unassembled WGS sequence"/>
</dbReference>
<protein>
    <recommendedName>
        <fullName evidence="9">Nuclear pore complex protein Nup85</fullName>
    </recommendedName>
</protein>
<dbReference type="GO" id="GO:0045893">
    <property type="term" value="P:positive regulation of DNA-templated transcription"/>
    <property type="evidence" value="ECO:0007669"/>
    <property type="project" value="TreeGrafter"/>
</dbReference>
<keyword evidence="3 9" id="KW-0813">Transport</keyword>
<evidence type="ECO:0000256" key="7">
    <source>
        <dbReference type="ARBA" id="ARBA00023132"/>
    </source>
</evidence>
<dbReference type="PANTHER" id="PTHR13373">
    <property type="entry name" value="FROUNT PROTEIN-RELATED"/>
    <property type="match status" value="1"/>
</dbReference>
<keyword evidence="5 9" id="KW-0653">Protein transport</keyword>
<keyword evidence="4 9" id="KW-0509">mRNA transport</keyword>
<comment type="subcellular location">
    <subcellularLocation>
        <location evidence="1 9">Nucleus</location>
        <location evidence="1 9">Nuclear pore complex</location>
    </subcellularLocation>
</comment>
<evidence type="ECO:0000256" key="9">
    <source>
        <dbReference type="RuleBase" id="RU365073"/>
    </source>
</evidence>
<keyword evidence="8 9" id="KW-0539">Nucleus</keyword>
<keyword evidence="9" id="KW-0472">Membrane</keyword>
<keyword evidence="11" id="KW-1185">Reference proteome</keyword>
<evidence type="ECO:0000313" key="10">
    <source>
        <dbReference type="EMBL" id="RKO83751.1"/>
    </source>
</evidence>
<comment type="subunit">
    <text evidence="9">Component of the nuclear pore complex (NPC).</text>
</comment>
<evidence type="ECO:0000256" key="2">
    <source>
        <dbReference type="ARBA" id="ARBA00005573"/>
    </source>
</evidence>
<evidence type="ECO:0000256" key="3">
    <source>
        <dbReference type="ARBA" id="ARBA00022448"/>
    </source>
</evidence>
<evidence type="ECO:0000256" key="8">
    <source>
        <dbReference type="ARBA" id="ARBA00023242"/>
    </source>
</evidence>
<dbReference type="Pfam" id="PF07575">
    <property type="entry name" value="Nucleopor_Nup85"/>
    <property type="match status" value="1"/>
</dbReference>
<name>A0A4P9VVQ8_9FUNG</name>
<evidence type="ECO:0000256" key="4">
    <source>
        <dbReference type="ARBA" id="ARBA00022816"/>
    </source>
</evidence>
<dbReference type="AlphaFoldDB" id="A0A4P9VVQ8"/>
<evidence type="ECO:0000256" key="6">
    <source>
        <dbReference type="ARBA" id="ARBA00023010"/>
    </source>
</evidence>
<evidence type="ECO:0000256" key="5">
    <source>
        <dbReference type="ARBA" id="ARBA00022927"/>
    </source>
</evidence>
<organism evidence="10 11">
    <name type="scientific">Blyttiomyces helicus</name>
    <dbReference type="NCBI Taxonomy" id="388810"/>
    <lineage>
        <taxon>Eukaryota</taxon>
        <taxon>Fungi</taxon>
        <taxon>Fungi incertae sedis</taxon>
        <taxon>Chytridiomycota</taxon>
        <taxon>Chytridiomycota incertae sedis</taxon>
        <taxon>Chytridiomycetes</taxon>
        <taxon>Chytridiomycetes incertae sedis</taxon>
        <taxon>Blyttiomyces</taxon>
    </lineage>
</organism>
<sequence>MMQAVVLRIPLDSDLKARKLLSFCRRHNLEAAALGIHRIIAHDRYRAGRMAEAVVHYAEAKEYRKVAAIADQLLESYIETNDMQWSIVARAVPQEALFENDRLSFLYRYDEFHALYKDGKSKEAASLLSLLFASESAPRRFWTTLLVDAIPLLEAEEALFSKDETLELMRCLEEVESSHRREEYLLHCKEDTFESVEKKMDVVRFALVRNLAKAFST</sequence>
<dbReference type="GO" id="GO:0017056">
    <property type="term" value="F:structural constituent of nuclear pore"/>
    <property type="evidence" value="ECO:0007669"/>
    <property type="project" value="TreeGrafter"/>
</dbReference>
<reference evidence="11" key="1">
    <citation type="journal article" date="2018" name="Nat. Microbiol.">
        <title>Leveraging single-cell genomics to expand the fungal tree of life.</title>
        <authorList>
            <person name="Ahrendt S.R."/>
            <person name="Quandt C.A."/>
            <person name="Ciobanu D."/>
            <person name="Clum A."/>
            <person name="Salamov A."/>
            <person name="Andreopoulos B."/>
            <person name="Cheng J.F."/>
            <person name="Woyke T."/>
            <person name="Pelin A."/>
            <person name="Henrissat B."/>
            <person name="Reynolds N.K."/>
            <person name="Benny G.L."/>
            <person name="Smith M.E."/>
            <person name="James T.Y."/>
            <person name="Grigoriev I.V."/>
        </authorList>
    </citation>
    <scope>NUCLEOTIDE SEQUENCE [LARGE SCALE GENOMIC DNA]</scope>
</reference>
<gene>
    <name evidence="10" type="ORF">BDK51DRAFT_23364</name>
</gene>
<dbReference type="GO" id="GO:0031965">
    <property type="term" value="C:nuclear membrane"/>
    <property type="evidence" value="ECO:0007669"/>
    <property type="project" value="UniProtKB-UniRule"/>
</dbReference>
<keyword evidence="7 9" id="KW-0906">Nuclear pore complex</keyword>
<keyword evidence="6 9" id="KW-0811">Translocation</keyword>
<dbReference type="EMBL" id="ML000882">
    <property type="protein sequence ID" value="RKO83751.1"/>
    <property type="molecule type" value="Genomic_DNA"/>
</dbReference>
<evidence type="ECO:0000313" key="11">
    <source>
        <dbReference type="Proteomes" id="UP000269721"/>
    </source>
</evidence>
<comment type="function">
    <text evidence="9">Functions as a component of the nuclear pore complex (NPC).</text>
</comment>
<proteinExistence type="inferred from homology"/>
<dbReference type="InterPro" id="IPR011502">
    <property type="entry name" value="Nucleoporin_Nup85"/>
</dbReference>
<dbReference type="PANTHER" id="PTHR13373:SF21">
    <property type="entry name" value="NUCLEAR PORE COMPLEX PROTEIN NUP85"/>
    <property type="match status" value="1"/>
</dbReference>
<accession>A0A4P9VVQ8</accession>
<evidence type="ECO:0000256" key="1">
    <source>
        <dbReference type="ARBA" id="ARBA00004567"/>
    </source>
</evidence>
<dbReference type="GO" id="GO:0006406">
    <property type="term" value="P:mRNA export from nucleus"/>
    <property type="evidence" value="ECO:0007669"/>
    <property type="project" value="TreeGrafter"/>
</dbReference>